<dbReference type="EMBL" id="JAWDJW010000296">
    <property type="protein sequence ID" value="KAK3081067.1"/>
    <property type="molecule type" value="Genomic_DNA"/>
</dbReference>
<comment type="caution">
    <text evidence="1">The sequence shown here is derived from an EMBL/GenBank/DDBJ whole genome shotgun (WGS) entry which is preliminary data.</text>
</comment>
<protein>
    <submittedName>
        <fullName evidence="1">Uncharacterized protein</fullName>
    </submittedName>
</protein>
<evidence type="ECO:0000313" key="2">
    <source>
        <dbReference type="Proteomes" id="UP001186974"/>
    </source>
</evidence>
<reference evidence="1" key="1">
    <citation type="submission" date="2024-09" db="EMBL/GenBank/DDBJ databases">
        <title>Black Yeasts Isolated from many extreme environments.</title>
        <authorList>
            <person name="Coleine C."/>
            <person name="Stajich J.E."/>
            <person name="Selbmann L."/>
        </authorList>
    </citation>
    <scope>NUCLEOTIDE SEQUENCE</scope>
    <source>
        <strain evidence="1">CCFEE 5737</strain>
    </source>
</reference>
<dbReference type="Proteomes" id="UP001186974">
    <property type="component" value="Unassembled WGS sequence"/>
</dbReference>
<organism evidence="1 2">
    <name type="scientific">Coniosporium uncinatum</name>
    <dbReference type="NCBI Taxonomy" id="93489"/>
    <lineage>
        <taxon>Eukaryota</taxon>
        <taxon>Fungi</taxon>
        <taxon>Dikarya</taxon>
        <taxon>Ascomycota</taxon>
        <taxon>Pezizomycotina</taxon>
        <taxon>Dothideomycetes</taxon>
        <taxon>Dothideomycetes incertae sedis</taxon>
        <taxon>Coniosporium</taxon>
    </lineage>
</organism>
<name>A0ACC3DW84_9PEZI</name>
<evidence type="ECO:0000313" key="1">
    <source>
        <dbReference type="EMBL" id="KAK3081067.1"/>
    </source>
</evidence>
<proteinExistence type="predicted"/>
<keyword evidence="2" id="KW-1185">Reference proteome</keyword>
<accession>A0ACC3DW84</accession>
<sequence length="348" mass="40248">MAPNNAGKPLVNGTKDQKSEVNVVFGAMTIGKEGVEQTRVHTLDETKALLDIFQKHGHNEIDTARFYGQGSSEEYLGQCDYEARGIVMDTKYYPTKGRNMGQEEWDHSPEHLRENLTRSLKALNVKKVPMWYLHGPDRTTPYDITLKAVNDLYNEGLFERFAISNYQAWEVAQICELCDKNGWIKPCVYQGVYNAIHRSVEPELFPCLRHYGLAFYAYNPLAGGYLTNRYERDTQDVEQGSRFDPDKWQGKMYRMRYWNEPYFDALDIIRPACKKHGLSEAETALRWMNHHSQLKRENGDAIIIGASSTKHLDENMVDLEKGKLPDDVLEALDQAWERVKGISIRYWH</sequence>
<gene>
    <name evidence="1" type="ORF">LTS18_010543</name>
</gene>